<keyword evidence="2" id="KW-1185">Reference proteome</keyword>
<name>H2C353_9CREN</name>
<sequence>MGKHVLAIGDEEGLSSPLADSISLASLVRLKREGLNTSLQVVGLGADGELDPAYLLSRISKIASMGGLLEVGGLDRDMALLLEDVLANVNTEASRIPLLAFRGTYGEITIRQGLAKVFVSPLQAVSFTLDPEVVIRDSMTAKAVYESNSIDEADTSLNRLNLYTELDLERDIYAMFGEKASEIPPEVVKSLRSRRVQKRF</sequence>
<gene>
    <name evidence="1" type="ORF">MetMK1DRAFT_00011770</name>
</gene>
<dbReference type="AlphaFoldDB" id="H2C353"/>
<dbReference type="Proteomes" id="UP000003980">
    <property type="component" value="Unassembled WGS sequence"/>
</dbReference>
<accession>H2C353</accession>
<dbReference type="EMBL" id="JH597761">
    <property type="protein sequence ID" value="EHP70674.1"/>
    <property type="molecule type" value="Genomic_DNA"/>
</dbReference>
<dbReference type="RefSeq" id="WP_009071462.1">
    <property type="nucleotide sequence ID" value="NZ_JH597761.1"/>
</dbReference>
<protein>
    <recommendedName>
        <fullName evidence="3">DUF1152 domain-containing protein</fullName>
    </recommendedName>
</protein>
<dbReference type="Pfam" id="PF06626">
    <property type="entry name" value="DUF1152"/>
    <property type="match status" value="1"/>
</dbReference>
<dbReference type="InterPro" id="IPR010581">
    <property type="entry name" value="DUF1152"/>
</dbReference>
<evidence type="ECO:0008006" key="3">
    <source>
        <dbReference type="Google" id="ProtNLM"/>
    </source>
</evidence>
<dbReference type="HOGENOM" id="CLU_1363678_0_0_2"/>
<organism evidence="1 2">
    <name type="scientific">Metallosphaera yellowstonensis MK1</name>
    <dbReference type="NCBI Taxonomy" id="671065"/>
    <lineage>
        <taxon>Archaea</taxon>
        <taxon>Thermoproteota</taxon>
        <taxon>Thermoprotei</taxon>
        <taxon>Sulfolobales</taxon>
        <taxon>Sulfolobaceae</taxon>
        <taxon>Metallosphaera</taxon>
    </lineage>
</organism>
<proteinExistence type="predicted"/>
<evidence type="ECO:0000313" key="1">
    <source>
        <dbReference type="EMBL" id="EHP70674.1"/>
    </source>
</evidence>
<evidence type="ECO:0000313" key="2">
    <source>
        <dbReference type="Proteomes" id="UP000003980"/>
    </source>
</evidence>
<dbReference type="STRING" id="671065.MetMK1DRAFT_00011770"/>
<dbReference type="OrthoDB" id="275458at2157"/>
<dbReference type="eggNOG" id="arCOG04164">
    <property type="taxonomic scope" value="Archaea"/>
</dbReference>
<reference evidence="1 2" key="1">
    <citation type="submission" date="2012-01" db="EMBL/GenBank/DDBJ databases">
        <title>Improved High-Quality Draft sequence of Metallosphaera yellowstonensis MK1.</title>
        <authorList>
            <consortium name="US DOE Joint Genome Institute"/>
            <person name="Lucas S."/>
            <person name="Han J."/>
            <person name="Cheng J.-F."/>
            <person name="Goodwin L."/>
            <person name="Pitluck S."/>
            <person name="Peters L."/>
            <person name="Teshima H."/>
            <person name="Detter J.C."/>
            <person name="Han C."/>
            <person name="Tapia R."/>
            <person name="Land M."/>
            <person name="Hauser L."/>
            <person name="Kyrpides N."/>
            <person name="Kozubal M."/>
            <person name="Macur R.E."/>
            <person name="Jay Z."/>
            <person name="Inskeep W."/>
            <person name="Woyke T."/>
        </authorList>
    </citation>
    <scope>NUCLEOTIDE SEQUENCE [LARGE SCALE GENOMIC DNA]</scope>
    <source>
        <strain evidence="1 2">MK1</strain>
    </source>
</reference>